<comment type="caution">
    <text evidence="2">The sequence shown here is derived from an EMBL/GenBank/DDBJ whole genome shotgun (WGS) entry which is preliminary data.</text>
</comment>
<evidence type="ECO:0000256" key="1">
    <source>
        <dbReference type="SAM" id="MobiDB-lite"/>
    </source>
</evidence>
<evidence type="ECO:0000313" key="2">
    <source>
        <dbReference type="EMBL" id="KAD5508302.1"/>
    </source>
</evidence>
<proteinExistence type="predicted"/>
<name>A0A5N6P095_9ASTR</name>
<feature type="compositionally biased region" description="Polar residues" evidence="1">
    <location>
        <begin position="76"/>
        <end position="93"/>
    </location>
</feature>
<evidence type="ECO:0000313" key="3">
    <source>
        <dbReference type="Proteomes" id="UP000326396"/>
    </source>
</evidence>
<gene>
    <name evidence="2" type="ORF">E3N88_16005</name>
</gene>
<accession>A0A5N6P095</accession>
<reference evidence="2 3" key="1">
    <citation type="submission" date="2019-05" db="EMBL/GenBank/DDBJ databases">
        <title>Mikania micrantha, genome provides insights into the molecular mechanism of rapid growth.</title>
        <authorList>
            <person name="Liu B."/>
        </authorList>
    </citation>
    <scope>NUCLEOTIDE SEQUENCE [LARGE SCALE GENOMIC DNA]</scope>
    <source>
        <strain evidence="2">NLD-2019</strain>
        <tissue evidence="2">Leaf</tissue>
    </source>
</reference>
<dbReference type="Proteomes" id="UP000326396">
    <property type="component" value="Linkage Group LG16"/>
</dbReference>
<dbReference type="EMBL" id="SZYD01000008">
    <property type="protein sequence ID" value="KAD5508302.1"/>
    <property type="molecule type" value="Genomic_DNA"/>
</dbReference>
<sequence>MVATADGRSCAAATGRGVVQVEQCGIDRRSCSSGNRRSCAGGGRGEMRPMTLRAEGGGDCRGNAEGFDVAPLNSHDPITQWSTTSEPNSSQQF</sequence>
<feature type="region of interest" description="Disordered" evidence="1">
    <location>
        <begin position="31"/>
        <end position="93"/>
    </location>
</feature>
<organism evidence="2 3">
    <name type="scientific">Mikania micrantha</name>
    <name type="common">bitter vine</name>
    <dbReference type="NCBI Taxonomy" id="192012"/>
    <lineage>
        <taxon>Eukaryota</taxon>
        <taxon>Viridiplantae</taxon>
        <taxon>Streptophyta</taxon>
        <taxon>Embryophyta</taxon>
        <taxon>Tracheophyta</taxon>
        <taxon>Spermatophyta</taxon>
        <taxon>Magnoliopsida</taxon>
        <taxon>eudicotyledons</taxon>
        <taxon>Gunneridae</taxon>
        <taxon>Pentapetalae</taxon>
        <taxon>asterids</taxon>
        <taxon>campanulids</taxon>
        <taxon>Asterales</taxon>
        <taxon>Asteraceae</taxon>
        <taxon>Asteroideae</taxon>
        <taxon>Heliantheae alliance</taxon>
        <taxon>Eupatorieae</taxon>
        <taxon>Mikania</taxon>
    </lineage>
</organism>
<keyword evidence="3" id="KW-1185">Reference proteome</keyword>
<dbReference type="AlphaFoldDB" id="A0A5N6P095"/>
<protein>
    <submittedName>
        <fullName evidence="2">Uncharacterized protein</fullName>
    </submittedName>
</protein>